<dbReference type="SUPFAM" id="SSF101898">
    <property type="entry name" value="NHL repeat"/>
    <property type="match status" value="1"/>
</dbReference>
<feature type="compositionally biased region" description="Low complexity" evidence="1">
    <location>
        <begin position="473"/>
        <end position="528"/>
    </location>
</feature>
<dbReference type="KEGG" id="parq:DSM112329_04912"/>
<dbReference type="AlphaFoldDB" id="A0AAU7B330"/>
<keyword evidence="2" id="KW-0732">Signal</keyword>
<dbReference type="Pfam" id="PF17164">
    <property type="entry name" value="DUF5122"/>
    <property type="match status" value="3"/>
</dbReference>
<evidence type="ECO:0000256" key="2">
    <source>
        <dbReference type="SAM" id="SignalP"/>
    </source>
</evidence>
<proteinExistence type="predicted"/>
<dbReference type="NCBIfam" id="TIGR02608">
    <property type="entry name" value="delta_60_rpt"/>
    <property type="match status" value="4"/>
</dbReference>
<evidence type="ECO:0000313" key="3">
    <source>
        <dbReference type="EMBL" id="XAY08017.1"/>
    </source>
</evidence>
<reference evidence="3" key="1">
    <citation type="submission" date="2022-12" db="EMBL/GenBank/DDBJ databases">
        <title>Paraconexibacter alkalitolerans sp. nov. and Baekduia alba sp. nov., isolated from soil and emended description of the genera Paraconexibacter (Chun et al., 2020) and Baekduia (An et al., 2020).</title>
        <authorList>
            <person name="Vieira S."/>
            <person name="Huber K.J."/>
            <person name="Geppert A."/>
            <person name="Wolf J."/>
            <person name="Neumann-Schaal M."/>
            <person name="Muesken M."/>
            <person name="Overmann J."/>
        </authorList>
    </citation>
    <scope>NUCLEOTIDE SEQUENCE</scope>
    <source>
        <strain evidence="3">AEG42_29</strain>
    </source>
</reference>
<dbReference type="Gene3D" id="2.80.10.50">
    <property type="match status" value="2"/>
</dbReference>
<evidence type="ECO:0000256" key="1">
    <source>
        <dbReference type="SAM" id="MobiDB-lite"/>
    </source>
</evidence>
<dbReference type="EMBL" id="CP114014">
    <property type="protein sequence ID" value="XAY08017.1"/>
    <property type="molecule type" value="Genomic_DNA"/>
</dbReference>
<gene>
    <name evidence="3" type="ORF">DSM112329_04912</name>
</gene>
<name>A0AAU7B330_9ACTN</name>
<evidence type="ECO:0008006" key="4">
    <source>
        <dbReference type="Google" id="ProtNLM"/>
    </source>
</evidence>
<feature type="signal peptide" evidence="2">
    <location>
        <begin position="1"/>
        <end position="31"/>
    </location>
</feature>
<accession>A0AAU7B330</accession>
<dbReference type="RefSeq" id="WP_354699203.1">
    <property type="nucleotide sequence ID" value="NZ_CP114014.1"/>
</dbReference>
<feature type="region of interest" description="Disordered" evidence="1">
    <location>
        <begin position="473"/>
        <end position="545"/>
    </location>
</feature>
<feature type="chain" id="PRO_5043705802" description="Delta-60 repeat domain-containing protein" evidence="2">
    <location>
        <begin position="32"/>
        <end position="656"/>
    </location>
</feature>
<protein>
    <recommendedName>
        <fullName evidence="4">Delta-60 repeat domain-containing protein</fullName>
    </recommendedName>
</protein>
<organism evidence="3">
    <name type="scientific">Paraconexibacter sp. AEG42_29</name>
    <dbReference type="NCBI Taxonomy" id="2997339"/>
    <lineage>
        <taxon>Bacteria</taxon>
        <taxon>Bacillati</taxon>
        <taxon>Actinomycetota</taxon>
        <taxon>Thermoleophilia</taxon>
        <taxon>Solirubrobacterales</taxon>
        <taxon>Paraconexibacteraceae</taxon>
        <taxon>Paraconexibacter</taxon>
    </lineage>
</organism>
<sequence>MSALKQRTGITGRGLALGCAALLCGTAVAIAAAPGTPASGSPGALVSGFGNAAAPQSAGLVLGDAGSRYYAVAFQGDGKIVVAGQAGVDASPQLIVARYLPSGALDGSFGSGGKVSGPVGTIGRGIAIQGDGKIVVGGTKDGRFLAARMNTDGGLDGSFGSGGLATGPAATEGGAGRSVALAADGGVVVAGSATQTGGSEQRMTVSRFTSTGAVDGGFGDSGARQVLVNNLVTRGASVVVQSDGHIVVGGSIIDPFGGLSGMLTRLTATGTIEKTLFKSKARGGAAASEITSVANGAAGGLVVAGAAGNLSSSDFWVSRLAADGEDAGGYTTQWLAAPQQASVSRLPAPGAHAVLATPSFIYTAGIVDVNGIRLGGLSALKESDGSPVAGFGAAVGGDLQTAFGGANREGTTFTFVDGQSDNPTGGPMNEPMAIARAADGSRLAVAGISAAQLNGSKEPKGPRGFVAVYTPATETVAPPTGTTTTGTTTTTTPTTTPTTTTTTPTETATVPAPTGTTTPTTTTTTPTTPTTPKPPTVPQKVSGSKLTPTALRATTKAKLTFSLAKASTVKITVSEKRSGRKRSSGTCSAVGSSNRRGAKCTYYVTKPGSRTLKGKKGKNTVTITRTFGGRKLAKGTYRLSLKATGASARLVSFTVR</sequence>
<dbReference type="InterPro" id="IPR013431">
    <property type="entry name" value="Delta_60_rpt"/>
</dbReference>